<dbReference type="Pfam" id="PF00171">
    <property type="entry name" value="Aldedh"/>
    <property type="match status" value="1"/>
</dbReference>
<evidence type="ECO:0000256" key="1">
    <source>
        <dbReference type="ARBA" id="ARBA00009986"/>
    </source>
</evidence>
<dbReference type="PANTHER" id="PTHR42804:SF1">
    <property type="entry name" value="ALDEHYDE DEHYDROGENASE-RELATED"/>
    <property type="match status" value="1"/>
</dbReference>
<name>A0A6J7JZ57_9ZZZZ</name>
<gene>
    <name evidence="4" type="ORF">UFOPK3772_01369</name>
</gene>
<dbReference type="EMBL" id="CAFBNE010000037">
    <property type="protein sequence ID" value="CAB4948213.1"/>
    <property type="molecule type" value="Genomic_DNA"/>
</dbReference>
<proteinExistence type="inferred from homology"/>
<keyword evidence="2" id="KW-0560">Oxidoreductase</keyword>
<dbReference type="AlphaFoldDB" id="A0A6J7JZ57"/>
<dbReference type="Gene3D" id="3.40.605.10">
    <property type="entry name" value="Aldehyde Dehydrogenase, Chain A, domain 1"/>
    <property type="match status" value="1"/>
</dbReference>
<dbReference type="InterPro" id="IPR015590">
    <property type="entry name" value="Aldehyde_DH_dom"/>
</dbReference>
<feature type="domain" description="Aldehyde dehydrogenase" evidence="3">
    <location>
        <begin position="21"/>
        <end position="472"/>
    </location>
</feature>
<dbReference type="FunFam" id="3.40.605.10:FF:000007">
    <property type="entry name" value="NAD/NADP-dependent betaine aldehyde dehydrogenase"/>
    <property type="match status" value="1"/>
</dbReference>
<dbReference type="InterPro" id="IPR016163">
    <property type="entry name" value="Ald_DH_C"/>
</dbReference>
<sequence>MLESVDVFYGGGFHTTRAGIRVDLVDPSTEEAFASVGVATADDVDPAVDAAQTAFDDWAGLTFAERASVIDRIVRAWRGRADDIAASVSREMGMPFANSLLSNGTGSARNFEYFADMARAFDAEQRRTALSFPGESLVRWSPVGVVAAIAPWNYPCYLMTSKLAPAMAAGCTVVLKPPIENGVTARLMAEVMIEAEVPAGVVNIVVGDVAFAEGLVAHPDVAKIAFTGSTAVGKYIGAVAGGRLASTNLELGGKSAALVLNDADLEHTVRELPPLSFRNSGQTCFAQTRVVATPAVYDAVVQGFAQWTAAQTLGPAFAETTTLGPLASARQRATAHRFIDSGLSSGFRLVAGGRDAEIPGTGYFVAPTVFADVDNDSELAQEEVFGPVVCIIPAADEDDAIRIANDSRYGLAATVWTRDTDRGIRVARRLQAGTVGINGYRPDLAAPFGGVKESGCGRENGLEGLHEFLRPDSVYVFDTASGRP</sequence>
<evidence type="ECO:0000256" key="2">
    <source>
        <dbReference type="ARBA" id="ARBA00023002"/>
    </source>
</evidence>
<dbReference type="PROSITE" id="PS00687">
    <property type="entry name" value="ALDEHYDE_DEHYDR_GLU"/>
    <property type="match status" value="1"/>
</dbReference>
<dbReference type="InterPro" id="IPR016161">
    <property type="entry name" value="Ald_DH/histidinol_DH"/>
</dbReference>
<dbReference type="InterPro" id="IPR029510">
    <property type="entry name" value="Ald_DH_CS_GLU"/>
</dbReference>
<protein>
    <submittedName>
        <fullName evidence="4">Unannotated protein</fullName>
    </submittedName>
</protein>
<dbReference type="GO" id="GO:0016620">
    <property type="term" value="F:oxidoreductase activity, acting on the aldehyde or oxo group of donors, NAD or NADP as acceptor"/>
    <property type="evidence" value="ECO:0007669"/>
    <property type="project" value="InterPro"/>
</dbReference>
<evidence type="ECO:0000313" key="4">
    <source>
        <dbReference type="EMBL" id="CAB4948213.1"/>
    </source>
</evidence>
<evidence type="ECO:0000259" key="3">
    <source>
        <dbReference type="Pfam" id="PF00171"/>
    </source>
</evidence>
<dbReference type="Gene3D" id="3.40.309.10">
    <property type="entry name" value="Aldehyde Dehydrogenase, Chain A, domain 2"/>
    <property type="match status" value="1"/>
</dbReference>
<reference evidence="4" key="1">
    <citation type="submission" date="2020-05" db="EMBL/GenBank/DDBJ databases">
        <authorList>
            <person name="Chiriac C."/>
            <person name="Salcher M."/>
            <person name="Ghai R."/>
            <person name="Kavagutti S V."/>
        </authorList>
    </citation>
    <scope>NUCLEOTIDE SEQUENCE</scope>
</reference>
<dbReference type="InterPro" id="IPR016162">
    <property type="entry name" value="Ald_DH_N"/>
</dbReference>
<dbReference type="SUPFAM" id="SSF53720">
    <property type="entry name" value="ALDH-like"/>
    <property type="match status" value="1"/>
</dbReference>
<comment type="similarity">
    <text evidence="1">Belongs to the aldehyde dehydrogenase family.</text>
</comment>
<accession>A0A6J7JZ57</accession>
<organism evidence="4">
    <name type="scientific">freshwater metagenome</name>
    <dbReference type="NCBI Taxonomy" id="449393"/>
    <lineage>
        <taxon>unclassified sequences</taxon>
        <taxon>metagenomes</taxon>
        <taxon>ecological metagenomes</taxon>
    </lineage>
</organism>
<dbReference type="PANTHER" id="PTHR42804">
    <property type="entry name" value="ALDEHYDE DEHYDROGENASE"/>
    <property type="match status" value="1"/>
</dbReference>
<dbReference type="FunFam" id="3.40.309.10:FF:000009">
    <property type="entry name" value="Aldehyde dehydrogenase A"/>
    <property type="match status" value="1"/>
</dbReference>